<feature type="transmembrane region" description="Helical" evidence="1">
    <location>
        <begin position="120"/>
        <end position="142"/>
    </location>
</feature>
<organism evidence="2 3">
    <name type="scientific">Tetrahymena thermophila (strain SB210)</name>
    <dbReference type="NCBI Taxonomy" id="312017"/>
    <lineage>
        <taxon>Eukaryota</taxon>
        <taxon>Sar</taxon>
        <taxon>Alveolata</taxon>
        <taxon>Ciliophora</taxon>
        <taxon>Intramacronucleata</taxon>
        <taxon>Oligohymenophorea</taxon>
        <taxon>Hymenostomatida</taxon>
        <taxon>Tetrahymenina</taxon>
        <taxon>Tetrahymenidae</taxon>
        <taxon>Tetrahymena</taxon>
    </lineage>
</organism>
<keyword evidence="1" id="KW-0472">Membrane</keyword>
<keyword evidence="1" id="KW-1133">Transmembrane helix</keyword>
<feature type="transmembrane region" description="Helical" evidence="1">
    <location>
        <begin position="97"/>
        <end position="114"/>
    </location>
</feature>
<dbReference type="InParanoid" id="W7X1S9"/>
<evidence type="ECO:0000313" key="2">
    <source>
        <dbReference type="EMBL" id="EWS71582.1"/>
    </source>
</evidence>
<dbReference type="KEGG" id="tet:TTHERM_001091269"/>
<feature type="transmembrane region" description="Helical" evidence="1">
    <location>
        <begin position="42"/>
        <end position="60"/>
    </location>
</feature>
<sequence length="359" mass="43958">MKMNLESLYQLITSYLKIIYDLTRFTKVTKIIIIMRGNQKNFKYFFGFNVLFLRYYFFIVNYCKEFLYLSNGHHFFLCLSSLFQICCHQQFNHFHRNLLQCLFLLILLLLRALQHSIISFFLFFNYGNQFMNLSILIIFYIIHKKPDHSLKTNFSISTLRDHKCAVLRYERYELWCHLKWKNQPMEHRILQKELAKNYRLRNFNIDLIQDDFFIYQQTFDYSSQISSYQYQWLNLLTSYWFHLKNQCFYEDFSLIQHTISNFSSFDSFFSMHLLQFLQIYLNFNQADNAINRQKYQKNIKKDQKNLKDGTRIYQNFFHQQPSSFVETPKESLKYVKLCPSCKCDTLYFRSLKQLFSIIQ</sequence>
<dbReference type="GeneID" id="24441676"/>
<evidence type="ECO:0000313" key="3">
    <source>
        <dbReference type="Proteomes" id="UP000009168"/>
    </source>
</evidence>
<dbReference type="Proteomes" id="UP000009168">
    <property type="component" value="Unassembled WGS sequence"/>
</dbReference>
<evidence type="ECO:0000256" key="1">
    <source>
        <dbReference type="SAM" id="Phobius"/>
    </source>
</evidence>
<keyword evidence="3" id="KW-1185">Reference proteome</keyword>
<dbReference type="EMBL" id="GG662390">
    <property type="protein sequence ID" value="EWS71582.1"/>
    <property type="molecule type" value="Genomic_DNA"/>
</dbReference>
<protein>
    <submittedName>
        <fullName evidence="2">Transmembrane protein, putative</fullName>
    </submittedName>
</protein>
<dbReference type="AlphaFoldDB" id="W7X1S9"/>
<gene>
    <name evidence="2" type="ORF">TTHERM_001091269</name>
</gene>
<accession>W7X1S9</accession>
<proteinExistence type="predicted"/>
<keyword evidence="1 2" id="KW-0812">Transmembrane</keyword>
<dbReference type="RefSeq" id="XP_012655878.1">
    <property type="nucleotide sequence ID" value="XM_012800424.1"/>
</dbReference>
<name>W7X1S9_TETTS</name>
<reference evidence="3" key="1">
    <citation type="journal article" date="2006" name="PLoS Biol.">
        <title>Macronuclear genome sequence of the ciliate Tetrahymena thermophila, a model eukaryote.</title>
        <authorList>
            <person name="Eisen J.A."/>
            <person name="Coyne R.S."/>
            <person name="Wu M."/>
            <person name="Wu D."/>
            <person name="Thiagarajan M."/>
            <person name="Wortman J.R."/>
            <person name="Badger J.H."/>
            <person name="Ren Q."/>
            <person name="Amedeo P."/>
            <person name="Jones K.M."/>
            <person name="Tallon L.J."/>
            <person name="Delcher A.L."/>
            <person name="Salzberg S.L."/>
            <person name="Silva J.C."/>
            <person name="Haas B.J."/>
            <person name="Majoros W.H."/>
            <person name="Farzad M."/>
            <person name="Carlton J.M."/>
            <person name="Smith R.K. Jr."/>
            <person name="Garg J."/>
            <person name="Pearlman R.E."/>
            <person name="Karrer K.M."/>
            <person name="Sun L."/>
            <person name="Manning G."/>
            <person name="Elde N.C."/>
            <person name="Turkewitz A.P."/>
            <person name="Asai D.J."/>
            <person name="Wilkes D.E."/>
            <person name="Wang Y."/>
            <person name="Cai H."/>
            <person name="Collins K."/>
            <person name="Stewart B.A."/>
            <person name="Lee S.R."/>
            <person name="Wilamowska K."/>
            <person name="Weinberg Z."/>
            <person name="Ruzzo W.L."/>
            <person name="Wloga D."/>
            <person name="Gaertig J."/>
            <person name="Frankel J."/>
            <person name="Tsao C.-C."/>
            <person name="Gorovsky M.A."/>
            <person name="Keeling P.J."/>
            <person name="Waller R.F."/>
            <person name="Patron N.J."/>
            <person name="Cherry J.M."/>
            <person name="Stover N.A."/>
            <person name="Krieger C.J."/>
            <person name="del Toro C."/>
            <person name="Ryder H.F."/>
            <person name="Williamson S.C."/>
            <person name="Barbeau R.A."/>
            <person name="Hamilton E.P."/>
            <person name="Orias E."/>
        </authorList>
    </citation>
    <scope>NUCLEOTIDE SEQUENCE [LARGE SCALE GENOMIC DNA]</scope>
    <source>
        <strain evidence="3">SB210</strain>
    </source>
</reference>